<gene>
    <name evidence="1" type="ORF">COX09_02560</name>
</gene>
<evidence type="ECO:0000313" key="1">
    <source>
        <dbReference type="EMBL" id="PIP52269.1"/>
    </source>
</evidence>
<name>A0A2H0B3P3_9BACT</name>
<reference evidence="1 2" key="1">
    <citation type="submission" date="2017-09" db="EMBL/GenBank/DDBJ databases">
        <title>Depth-based differentiation of microbial function through sediment-hosted aquifers and enrichment of novel symbionts in the deep terrestrial subsurface.</title>
        <authorList>
            <person name="Probst A.J."/>
            <person name="Ladd B."/>
            <person name="Jarett J.K."/>
            <person name="Geller-Mcgrath D.E."/>
            <person name="Sieber C.M."/>
            <person name="Emerson J.B."/>
            <person name="Anantharaman K."/>
            <person name="Thomas B.C."/>
            <person name="Malmstrom R."/>
            <person name="Stieglmeier M."/>
            <person name="Klingl A."/>
            <person name="Woyke T."/>
            <person name="Ryan C.M."/>
            <person name="Banfield J.F."/>
        </authorList>
    </citation>
    <scope>NUCLEOTIDE SEQUENCE [LARGE SCALE GENOMIC DNA]</scope>
    <source>
        <strain evidence="1">CG23_combo_of_CG06-09_8_20_14_all_47_9</strain>
    </source>
</reference>
<evidence type="ECO:0000313" key="2">
    <source>
        <dbReference type="Proteomes" id="UP000231081"/>
    </source>
</evidence>
<organism evidence="1 2">
    <name type="scientific">Candidatus Beckwithbacteria bacterium CG23_combo_of_CG06-09_8_20_14_all_47_9</name>
    <dbReference type="NCBI Taxonomy" id="1974498"/>
    <lineage>
        <taxon>Bacteria</taxon>
        <taxon>Candidatus Beckwithiibacteriota</taxon>
    </lineage>
</organism>
<dbReference type="EMBL" id="PCSQ01000067">
    <property type="protein sequence ID" value="PIP52269.1"/>
    <property type="molecule type" value="Genomic_DNA"/>
</dbReference>
<evidence type="ECO:0008006" key="3">
    <source>
        <dbReference type="Google" id="ProtNLM"/>
    </source>
</evidence>
<comment type="caution">
    <text evidence="1">The sequence shown here is derived from an EMBL/GenBank/DDBJ whole genome shotgun (WGS) entry which is preliminary data.</text>
</comment>
<dbReference type="Proteomes" id="UP000231081">
    <property type="component" value="Unassembled WGS sequence"/>
</dbReference>
<dbReference type="AlphaFoldDB" id="A0A2H0B3P3"/>
<sequence length="211" mass="24820">MNRKNLNFLSPLDFFTKETLRQMEPDEDALDFNIKSWIKSGKIISLKKGMYLLRERWEKQTNKQGFLEYLANKIYQPSYLSGEYVMAKYGLLTEAVYGLSSVTTAKTKAWRNQLGVFSYYSIAPELYRDYEVIKFYSAPVLIASKPKAIFDFLYFRFLRNSPVNILEARELRINWEGVSKKELVKIEEYAGISKSEKTRQLIKLIKSEYYA</sequence>
<protein>
    <recommendedName>
        <fullName evidence="3">Transcriptional regulator, AbiEi antitoxin, Type IV TA system</fullName>
    </recommendedName>
</protein>
<accession>A0A2H0B3P3</accession>
<proteinExistence type="predicted"/>